<dbReference type="InterPro" id="IPR011041">
    <property type="entry name" value="Quinoprot_gluc/sorb_DH_b-prop"/>
</dbReference>
<sequence length="643" mass="72143">MNKIAVFALATLLVATVSCSKKRYKDALTPEEALKSFQLDDQFKIEVFAAEPFVLDPVDMVFDEQGRVFVVEMPDYPYKPEPGKQKGAIKMLVDSNSDGRIDKSVIFAESLSEATSILPWKGGLLVCAAPNIFWMKDTTGDAKADIKETLFTGFFETNSEAQITNLRFGVDNWIYASNHGQEGNVTFSKEPGKPALPMRSADFRFRLDKNLFEQETGPGQFGHTFDDYGHRFVTQNTLHLRQSVIPWRYTHRHAFLPSTNGVYDISDGEMIMYQETPAPYWRAERTAQREAQYKEQGLDRHEYADDHFTGASGGTFYNGDLFPKQYYGSIFTGEVAGNLIHRDVLTPSKDSPVFHAHRDSIAENKREFLASTDPWFRPANFVVGPDGALYVIDMYRQHIETPVSIPEELKADMDFNAGMDKGRIYKITPKNANAKNAVGDLTKLSTADLVKTLGGKNQWARLYAQKLLLEKQDKTVIPQAKTLFETNTDPRTRLSALYVLEGLGALNADVLKKAIDDTEPGVREHAIILSEKFPSLLPEIIKKTADPAPRVAFQATLSIGNLPAAQSAPILAEVLQKHYKDQWFRLAVLSSDAGSNEAFLKLLEDKYAFFKNIDEEKTAFQTDLNKTIEARKVGKTDKAVAKK</sequence>
<dbReference type="PROSITE" id="PS51257">
    <property type="entry name" value="PROKAR_LIPOPROTEIN"/>
    <property type="match status" value="1"/>
</dbReference>
<dbReference type="NCBIfam" id="TIGR02604">
    <property type="entry name" value="Piru_Ver_Nterm"/>
    <property type="match status" value="1"/>
</dbReference>
<evidence type="ECO:0000313" key="2">
    <source>
        <dbReference type="EMBL" id="TLV00680.1"/>
    </source>
</evidence>
<dbReference type="AlphaFoldDB" id="A0A5R9KX20"/>
<dbReference type="InterPro" id="IPR055557">
    <property type="entry name" value="DUF7133"/>
</dbReference>
<reference evidence="2 3" key="1">
    <citation type="submission" date="2019-05" db="EMBL/GenBank/DDBJ databases">
        <authorList>
            <person name="Qu J.-H."/>
        </authorList>
    </citation>
    <scope>NUCLEOTIDE SEQUENCE [LARGE SCALE GENOMIC DNA]</scope>
    <source>
        <strain evidence="2 3">T17</strain>
    </source>
</reference>
<protein>
    <submittedName>
        <fullName evidence="2">Dehydrogenase</fullName>
    </submittedName>
</protein>
<name>A0A5R9KX20_9BACT</name>
<proteinExistence type="predicted"/>
<dbReference type="SUPFAM" id="SSF50952">
    <property type="entry name" value="Soluble quinoprotein glucose dehydrogenase"/>
    <property type="match status" value="1"/>
</dbReference>
<dbReference type="InterPro" id="IPR013428">
    <property type="entry name" value="Membrane-bound_put_N"/>
</dbReference>
<dbReference type="Gene3D" id="1.25.10.10">
    <property type="entry name" value="Leucine-rich Repeat Variant"/>
    <property type="match status" value="1"/>
</dbReference>
<dbReference type="InterPro" id="IPR016024">
    <property type="entry name" value="ARM-type_fold"/>
</dbReference>
<dbReference type="RefSeq" id="WP_138366054.1">
    <property type="nucleotide sequence ID" value="NZ_VCEJ01000004.1"/>
</dbReference>
<feature type="domain" description="DUF7133" evidence="1">
    <location>
        <begin position="30"/>
        <end position="430"/>
    </location>
</feature>
<dbReference type="Proteomes" id="UP000306402">
    <property type="component" value="Unassembled WGS sequence"/>
</dbReference>
<keyword evidence="3" id="KW-1185">Reference proteome</keyword>
<dbReference type="OrthoDB" id="9808161at2"/>
<dbReference type="SUPFAM" id="SSF48371">
    <property type="entry name" value="ARM repeat"/>
    <property type="match status" value="1"/>
</dbReference>
<comment type="caution">
    <text evidence="2">The sequence shown here is derived from an EMBL/GenBank/DDBJ whole genome shotgun (WGS) entry which is preliminary data.</text>
</comment>
<evidence type="ECO:0000313" key="3">
    <source>
        <dbReference type="Proteomes" id="UP000306402"/>
    </source>
</evidence>
<organism evidence="2 3">
    <name type="scientific">Dyadobacter luticola</name>
    <dbReference type="NCBI Taxonomy" id="1979387"/>
    <lineage>
        <taxon>Bacteria</taxon>
        <taxon>Pseudomonadati</taxon>
        <taxon>Bacteroidota</taxon>
        <taxon>Cytophagia</taxon>
        <taxon>Cytophagales</taxon>
        <taxon>Spirosomataceae</taxon>
        <taxon>Dyadobacter</taxon>
    </lineage>
</organism>
<dbReference type="InterPro" id="IPR011042">
    <property type="entry name" value="6-blade_b-propeller_TolB-like"/>
</dbReference>
<dbReference type="InterPro" id="IPR011989">
    <property type="entry name" value="ARM-like"/>
</dbReference>
<gene>
    <name evidence="2" type="ORF">FEN17_14450</name>
</gene>
<dbReference type="PANTHER" id="PTHR33546:SF1">
    <property type="entry name" value="LARGE, MULTIFUNCTIONAL SECRETED PROTEIN"/>
    <property type="match status" value="1"/>
</dbReference>
<dbReference type="Pfam" id="PF23500">
    <property type="entry name" value="DUF7133"/>
    <property type="match status" value="1"/>
</dbReference>
<accession>A0A5R9KX20</accession>
<dbReference type="EMBL" id="VCEJ01000004">
    <property type="protein sequence ID" value="TLV00680.1"/>
    <property type="molecule type" value="Genomic_DNA"/>
</dbReference>
<evidence type="ECO:0000259" key="1">
    <source>
        <dbReference type="Pfam" id="PF23500"/>
    </source>
</evidence>
<dbReference type="Gene3D" id="2.120.10.30">
    <property type="entry name" value="TolB, C-terminal domain"/>
    <property type="match status" value="1"/>
</dbReference>
<dbReference type="PANTHER" id="PTHR33546">
    <property type="entry name" value="LARGE, MULTIFUNCTIONAL SECRETED PROTEIN-RELATED"/>
    <property type="match status" value="1"/>
</dbReference>